<dbReference type="PANTHER" id="PTHR43047">
    <property type="entry name" value="TWO-COMPONENT HISTIDINE PROTEIN KINASE"/>
    <property type="match status" value="1"/>
</dbReference>
<dbReference type="GO" id="GO:0016301">
    <property type="term" value="F:kinase activity"/>
    <property type="evidence" value="ECO:0007669"/>
    <property type="project" value="UniProtKB-KW"/>
</dbReference>
<accession>A0ABS3FP30</accession>
<dbReference type="SUPFAM" id="SSF47384">
    <property type="entry name" value="Homodimeric domain of signal transducing histidine kinase"/>
    <property type="match status" value="1"/>
</dbReference>
<keyword evidence="6" id="KW-0902">Two-component regulatory system</keyword>
<evidence type="ECO:0000256" key="1">
    <source>
        <dbReference type="ARBA" id="ARBA00000085"/>
    </source>
</evidence>
<dbReference type="SUPFAM" id="SSF55874">
    <property type="entry name" value="ATPase domain of HSP90 chaperone/DNA topoisomerase II/histidine kinase"/>
    <property type="match status" value="1"/>
</dbReference>
<dbReference type="PRINTS" id="PR00344">
    <property type="entry name" value="BCTRLSENSOR"/>
</dbReference>
<dbReference type="InterPro" id="IPR036890">
    <property type="entry name" value="HATPase_C_sf"/>
</dbReference>
<dbReference type="SMART" id="SM00388">
    <property type="entry name" value="HisKA"/>
    <property type="match status" value="1"/>
</dbReference>
<evidence type="ECO:0000256" key="2">
    <source>
        <dbReference type="ARBA" id="ARBA00012438"/>
    </source>
</evidence>
<dbReference type="SMART" id="SM00387">
    <property type="entry name" value="HATPase_c"/>
    <property type="match status" value="1"/>
</dbReference>
<keyword evidence="10" id="KW-1185">Reference proteome</keyword>
<dbReference type="Proteomes" id="UP000664844">
    <property type="component" value="Unassembled WGS sequence"/>
</dbReference>
<protein>
    <recommendedName>
        <fullName evidence="2">histidine kinase</fullName>
        <ecNumber evidence="2">2.7.13.3</ecNumber>
    </recommendedName>
</protein>
<feature type="coiled-coil region" evidence="7">
    <location>
        <begin position="137"/>
        <end position="164"/>
    </location>
</feature>
<reference evidence="9 10" key="1">
    <citation type="submission" date="2021-03" db="EMBL/GenBank/DDBJ databases">
        <title>Metabolic Capacity of the Antarctic Cyanobacterium Phormidium pseudopriestleyi that Sustains Oxygenic Photosynthesis in the Presence of Hydrogen Sulfide.</title>
        <authorList>
            <person name="Lumian J.E."/>
            <person name="Jungblut A.D."/>
            <person name="Dillon M.L."/>
            <person name="Hawes I."/>
            <person name="Doran P.T."/>
            <person name="Mackey T.J."/>
            <person name="Dick G.J."/>
            <person name="Grettenberger C.L."/>
            <person name="Sumner D.Y."/>
        </authorList>
    </citation>
    <scope>NUCLEOTIDE SEQUENCE [LARGE SCALE GENOMIC DNA]</scope>
    <source>
        <strain evidence="9 10">FRX01</strain>
    </source>
</reference>
<dbReference type="InterPro" id="IPR003661">
    <property type="entry name" value="HisK_dim/P_dom"/>
</dbReference>
<dbReference type="RefSeq" id="WP_207087386.1">
    <property type="nucleotide sequence ID" value="NZ_JAFLQW010000193.1"/>
</dbReference>
<comment type="caution">
    <text evidence="9">The sequence shown here is derived from an EMBL/GenBank/DDBJ whole genome shotgun (WGS) entry which is preliminary data.</text>
</comment>
<dbReference type="InterPro" id="IPR003594">
    <property type="entry name" value="HATPase_dom"/>
</dbReference>
<dbReference type="Pfam" id="PF00512">
    <property type="entry name" value="HisKA"/>
    <property type="match status" value="1"/>
</dbReference>
<proteinExistence type="predicted"/>
<dbReference type="Gene3D" id="1.10.287.130">
    <property type="match status" value="1"/>
</dbReference>
<evidence type="ECO:0000259" key="8">
    <source>
        <dbReference type="PROSITE" id="PS50109"/>
    </source>
</evidence>
<keyword evidence="5 9" id="KW-0418">Kinase</keyword>
<evidence type="ECO:0000256" key="3">
    <source>
        <dbReference type="ARBA" id="ARBA00022553"/>
    </source>
</evidence>
<evidence type="ECO:0000256" key="5">
    <source>
        <dbReference type="ARBA" id="ARBA00022777"/>
    </source>
</evidence>
<keyword evidence="7" id="KW-0175">Coiled coil</keyword>
<name>A0ABS3FP30_9CYAN</name>
<evidence type="ECO:0000256" key="6">
    <source>
        <dbReference type="ARBA" id="ARBA00023012"/>
    </source>
</evidence>
<dbReference type="InterPro" id="IPR036097">
    <property type="entry name" value="HisK_dim/P_sf"/>
</dbReference>
<dbReference type="PROSITE" id="PS50109">
    <property type="entry name" value="HIS_KIN"/>
    <property type="match status" value="1"/>
</dbReference>
<evidence type="ECO:0000313" key="10">
    <source>
        <dbReference type="Proteomes" id="UP000664844"/>
    </source>
</evidence>
<evidence type="ECO:0000256" key="7">
    <source>
        <dbReference type="SAM" id="Coils"/>
    </source>
</evidence>
<dbReference type="Pfam" id="PF14361">
    <property type="entry name" value="RsbRD_N"/>
    <property type="match status" value="1"/>
</dbReference>
<keyword evidence="3" id="KW-0597">Phosphoprotein</keyword>
<dbReference type="InterPro" id="IPR005467">
    <property type="entry name" value="His_kinase_dom"/>
</dbReference>
<evidence type="ECO:0000256" key="4">
    <source>
        <dbReference type="ARBA" id="ARBA00022679"/>
    </source>
</evidence>
<organism evidence="9 10">
    <name type="scientific">Phormidium pseudopriestleyi FRX01</name>
    <dbReference type="NCBI Taxonomy" id="1759528"/>
    <lineage>
        <taxon>Bacteria</taxon>
        <taxon>Bacillati</taxon>
        <taxon>Cyanobacteriota</taxon>
        <taxon>Cyanophyceae</taxon>
        <taxon>Oscillatoriophycideae</taxon>
        <taxon>Oscillatoriales</taxon>
        <taxon>Oscillatoriaceae</taxon>
        <taxon>Phormidium</taxon>
    </lineage>
</organism>
<evidence type="ECO:0000313" key="9">
    <source>
        <dbReference type="EMBL" id="MBO0348845.1"/>
    </source>
</evidence>
<comment type="catalytic activity">
    <reaction evidence="1">
        <text>ATP + protein L-histidine = ADP + protein N-phospho-L-histidine.</text>
        <dbReference type="EC" id="2.7.13.3"/>
    </reaction>
</comment>
<dbReference type="EC" id="2.7.13.3" evidence="2"/>
<dbReference type="EMBL" id="JAFLQW010000193">
    <property type="protein sequence ID" value="MBO0348845.1"/>
    <property type="molecule type" value="Genomic_DNA"/>
</dbReference>
<dbReference type="Gene3D" id="3.30.565.10">
    <property type="entry name" value="Histidine kinase-like ATPase, C-terminal domain"/>
    <property type="match status" value="1"/>
</dbReference>
<feature type="domain" description="Histidine kinase" evidence="8">
    <location>
        <begin position="171"/>
        <end position="396"/>
    </location>
</feature>
<dbReference type="CDD" id="cd00082">
    <property type="entry name" value="HisKA"/>
    <property type="match status" value="1"/>
</dbReference>
<sequence length="399" mass="45926">MNEFTKLLREKKETIVEQWTLLVREDENISTANTLPYPEIRDTLPNIIEAIASRLDPLKKGEETNLLLSAWKHGYLRSQQGYAPQEIAREYGLVREMMILAIEEELERAKPQEIIRVIRLIDKAMDDVIVHCFRSYTEERLRELQELQTQLNFTNQELTRLVRANKENFADLAHELKTPLNSIIGYSELFLRQQRKQSSEVANSLPNMEHIERVLRNGRQLLQLINNSLEISRYEAGKMPLHLRETSVKNLIYKTVEMVETTAREKQLNLEVDCDQAPEIIVTDPLRLQQVVTNLLSNAVCYTHEGTVRIECRIISEQEWKIVISDTGVGIDEKDQAEIFTPYFQVVSGDHTFLPNSTGLGLAIVSRLIKLLQGNIQVFSEVNVGSTFTVTFPLDIQPL</sequence>
<gene>
    <name evidence="9" type="ORF">J0895_06975</name>
</gene>
<keyword evidence="4" id="KW-0808">Transferase</keyword>
<dbReference type="Pfam" id="PF02518">
    <property type="entry name" value="HATPase_c"/>
    <property type="match status" value="1"/>
</dbReference>
<dbReference type="PANTHER" id="PTHR43047:SF63">
    <property type="entry name" value="HISTIDINE KINASE"/>
    <property type="match status" value="1"/>
</dbReference>
<dbReference type="InterPro" id="IPR025751">
    <property type="entry name" value="RsbRD_N_dom"/>
</dbReference>
<dbReference type="InterPro" id="IPR004358">
    <property type="entry name" value="Sig_transdc_His_kin-like_C"/>
</dbReference>